<dbReference type="PANTHER" id="PTHR48043">
    <property type="entry name" value="EG:EG0003.4 PROTEIN-RELATED"/>
    <property type="match status" value="1"/>
</dbReference>
<dbReference type="InterPro" id="IPR050271">
    <property type="entry name" value="UDP-glycosyltransferase"/>
</dbReference>
<dbReference type="EMBL" id="CAJNOT010001113">
    <property type="protein sequence ID" value="CAF1147289.1"/>
    <property type="molecule type" value="Genomic_DNA"/>
</dbReference>
<keyword evidence="4" id="KW-1133">Transmembrane helix</keyword>
<keyword evidence="4" id="KW-0472">Membrane</keyword>
<keyword evidence="2" id="KW-0328">Glycosyltransferase</keyword>
<keyword evidence="4" id="KW-0812">Transmembrane</keyword>
<dbReference type="PANTHER" id="PTHR48043:SF145">
    <property type="entry name" value="FI06409P-RELATED"/>
    <property type="match status" value="1"/>
</dbReference>
<evidence type="ECO:0000313" key="7">
    <source>
        <dbReference type="EMBL" id="CAF4093881.1"/>
    </source>
</evidence>
<evidence type="ECO:0000256" key="1">
    <source>
        <dbReference type="ARBA" id="ARBA00009995"/>
    </source>
</evidence>
<evidence type="ECO:0000313" key="6">
    <source>
        <dbReference type="EMBL" id="CAF1147289.1"/>
    </source>
</evidence>
<dbReference type="Proteomes" id="UP000663864">
    <property type="component" value="Unassembled WGS sequence"/>
</dbReference>
<dbReference type="InterPro" id="IPR002213">
    <property type="entry name" value="UDP_glucos_trans"/>
</dbReference>
<dbReference type="SUPFAM" id="SSF53756">
    <property type="entry name" value="UDP-Glycosyltransferase/glycogen phosphorylase"/>
    <property type="match status" value="1"/>
</dbReference>
<feature type="chain" id="PRO_5036225901" description="Glucuronosyltransferase" evidence="5">
    <location>
        <begin position="21"/>
        <end position="550"/>
    </location>
</feature>
<accession>A0A814SP13</accession>
<evidence type="ECO:0008006" key="9">
    <source>
        <dbReference type="Google" id="ProtNLM"/>
    </source>
</evidence>
<name>A0A814SP13_9BILA</name>
<organism evidence="6 8">
    <name type="scientific">Rotaria sordida</name>
    <dbReference type="NCBI Taxonomy" id="392033"/>
    <lineage>
        <taxon>Eukaryota</taxon>
        <taxon>Metazoa</taxon>
        <taxon>Spiralia</taxon>
        <taxon>Gnathifera</taxon>
        <taxon>Rotifera</taxon>
        <taxon>Eurotatoria</taxon>
        <taxon>Bdelloidea</taxon>
        <taxon>Philodinida</taxon>
        <taxon>Philodinidae</taxon>
        <taxon>Rotaria</taxon>
    </lineage>
</organism>
<proteinExistence type="inferred from homology"/>
<keyword evidence="3" id="KW-0808">Transferase</keyword>
<dbReference type="AlphaFoldDB" id="A0A814SP13"/>
<gene>
    <name evidence="7" type="ORF">JBS370_LOCUS31390</name>
    <name evidence="6" type="ORF">ZHD862_LOCUS19969</name>
</gene>
<feature type="signal peptide" evidence="5">
    <location>
        <begin position="1"/>
        <end position="20"/>
    </location>
</feature>
<dbReference type="Proteomes" id="UP000663836">
    <property type="component" value="Unassembled WGS sequence"/>
</dbReference>
<dbReference type="EMBL" id="CAJOBD010007707">
    <property type="protein sequence ID" value="CAF4093881.1"/>
    <property type="molecule type" value="Genomic_DNA"/>
</dbReference>
<evidence type="ECO:0000256" key="4">
    <source>
        <dbReference type="SAM" id="Phobius"/>
    </source>
</evidence>
<reference evidence="6" key="1">
    <citation type="submission" date="2021-02" db="EMBL/GenBank/DDBJ databases">
        <authorList>
            <person name="Nowell W R."/>
        </authorList>
    </citation>
    <scope>NUCLEOTIDE SEQUENCE</scope>
</reference>
<dbReference type="Gene3D" id="3.40.50.2000">
    <property type="entry name" value="Glycogen Phosphorylase B"/>
    <property type="match status" value="2"/>
</dbReference>
<sequence>MKVNGVIFLCLLAFVPQSFGFNALIITNGVAGHVIPMFELAKGMHDHNITFLTDRLAETYIDFKTYPNLSSFRLIYTNDSIEALVDQKKMAREMSEYFFNHSLLDSLIHFMPRMIQSMNLLLNKIVHTLMMERFDVIIANRFIFGINALCKEANISCVTLTPTVMSSMTNINQPNSHSYLTSKQMSELKYRIYNVAFAVRLLLSVGKKIIPVINLLSKSFPQVPGPFFNTFTFKNIFLTKSKCLNIINVPPTLYPPSDSSPYTRYMGAFVDESSISDIDNELTRWIKSKSNNSIIYVAFGSSALIRFDRMKSLIYGLGEFLFQTTTASVLLAFRNFNYDSYRTVLDEMVNVEYKRIFLDEQRVKVENQFLDQKWILRQHRVSLFISHCGMGSVTEGLYFQKLILCLPLCNDQFPNAFMIDQLGVGQSLFVPPSPWKLLLRPNSFHYYTFTASSVTIKLLTMWRNSTYEKAARIMSLEIKHAGGVKRAVEEIEFFVRSNGDLDRYVPFPSTLPFYQRFLLDIIFIYMILPMAIMFCVFMKCCKRPRKEKKD</sequence>
<dbReference type="GO" id="GO:0008194">
    <property type="term" value="F:UDP-glycosyltransferase activity"/>
    <property type="evidence" value="ECO:0007669"/>
    <property type="project" value="InterPro"/>
</dbReference>
<dbReference type="Pfam" id="PF00201">
    <property type="entry name" value="UDPGT"/>
    <property type="match status" value="1"/>
</dbReference>
<feature type="transmembrane region" description="Helical" evidence="4">
    <location>
        <begin position="517"/>
        <end position="538"/>
    </location>
</feature>
<keyword evidence="5" id="KW-0732">Signal</keyword>
<dbReference type="CDD" id="cd03784">
    <property type="entry name" value="GT1_Gtf-like"/>
    <property type="match status" value="1"/>
</dbReference>
<comment type="caution">
    <text evidence="6">The sequence shown here is derived from an EMBL/GenBank/DDBJ whole genome shotgun (WGS) entry which is preliminary data.</text>
</comment>
<evidence type="ECO:0000256" key="5">
    <source>
        <dbReference type="SAM" id="SignalP"/>
    </source>
</evidence>
<evidence type="ECO:0000313" key="8">
    <source>
        <dbReference type="Proteomes" id="UP000663864"/>
    </source>
</evidence>
<protein>
    <recommendedName>
        <fullName evidence="9">Glucuronosyltransferase</fullName>
    </recommendedName>
</protein>
<evidence type="ECO:0000256" key="2">
    <source>
        <dbReference type="ARBA" id="ARBA00022676"/>
    </source>
</evidence>
<comment type="similarity">
    <text evidence="1">Belongs to the UDP-glycosyltransferase family.</text>
</comment>
<evidence type="ECO:0000256" key="3">
    <source>
        <dbReference type="ARBA" id="ARBA00022679"/>
    </source>
</evidence>